<organism evidence="2 3">
    <name type="scientific">Uliginosibacterium aquaticum</name>
    <dbReference type="NCBI Taxonomy" id="2731212"/>
    <lineage>
        <taxon>Bacteria</taxon>
        <taxon>Pseudomonadati</taxon>
        <taxon>Pseudomonadota</taxon>
        <taxon>Betaproteobacteria</taxon>
        <taxon>Rhodocyclales</taxon>
        <taxon>Zoogloeaceae</taxon>
        <taxon>Uliginosibacterium</taxon>
    </lineage>
</organism>
<evidence type="ECO:0000313" key="3">
    <source>
        <dbReference type="Proteomes" id="UP000778523"/>
    </source>
</evidence>
<protein>
    <recommendedName>
        <fullName evidence="4">Restriction system protein Mrr-like N-terminal domain-containing protein</fullName>
    </recommendedName>
</protein>
<dbReference type="RefSeq" id="WP_170022921.1">
    <property type="nucleotide sequence ID" value="NZ_JABCSC020000004.1"/>
</dbReference>
<sequence>MHPIFDADALLLLALVPASKRRPATLEEIVIALASVRPELPGAARLRDAFARLSAHGLLLAQDGGYTLSTGAQALLAKVSKKGDAGERVFSLKQALTDFDSPADQPKIELSAAEVGEAVKVWQASLPPPTKSEKFTARTGIKKGPAAARSGSFKPPRKRDFE</sequence>
<comment type="caution">
    <text evidence="2">The sequence shown here is derived from an EMBL/GenBank/DDBJ whole genome shotgun (WGS) entry which is preliminary data.</text>
</comment>
<feature type="region of interest" description="Disordered" evidence="1">
    <location>
        <begin position="124"/>
        <end position="162"/>
    </location>
</feature>
<proteinExistence type="predicted"/>
<name>A0ABX2IJE6_9RHOO</name>
<gene>
    <name evidence="2" type="ORF">HJ583_016375</name>
</gene>
<accession>A0ABX2IJE6</accession>
<dbReference type="EMBL" id="JABCSC020000004">
    <property type="protein sequence ID" value="NSL56612.1"/>
    <property type="molecule type" value="Genomic_DNA"/>
</dbReference>
<dbReference type="Proteomes" id="UP000778523">
    <property type="component" value="Unassembled WGS sequence"/>
</dbReference>
<reference evidence="2 3" key="1">
    <citation type="submission" date="2020-06" db="EMBL/GenBank/DDBJ databases">
        <title>Draft genome of Uliginosibacterium sp. IMCC34675.</title>
        <authorList>
            <person name="Song J."/>
        </authorList>
    </citation>
    <scope>NUCLEOTIDE SEQUENCE [LARGE SCALE GENOMIC DNA]</scope>
    <source>
        <strain evidence="2 3">IMCC34675</strain>
    </source>
</reference>
<evidence type="ECO:0008006" key="4">
    <source>
        <dbReference type="Google" id="ProtNLM"/>
    </source>
</evidence>
<evidence type="ECO:0000313" key="2">
    <source>
        <dbReference type="EMBL" id="NSL56612.1"/>
    </source>
</evidence>
<keyword evidence="3" id="KW-1185">Reference proteome</keyword>
<evidence type="ECO:0000256" key="1">
    <source>
        <dbReference type="SAM" id="MobiDB-lite"/>
    </source>
</evidence>